<proteinExistence type="predicted"/>
<dbReference type="Proteomes" id="UP001596978">
    <property type="component" value="Unassembled WGS sequence"/>
</dbReference>
<comment type="caution">
    <text evidence="2">The sequence shown here is derived from an EMBL/GenBank/DDBJ whole genome shotgun (WGS) entry which is preliminary data.</text>
</comment>
<reference evidence="3" key="1">
    <citation type="journal article" date="2019" name="Int. J. Syst. Evol. Microbiol.">
        <title>The Global Catalogue of Microorganisms (GCM) 10K type strain sequencing project: providing services to taxonomists for standard genome sequencing and annotation.</title>
        <authorList>
            <consortium name="The Broad Institute Genomics Platform"/>
            <consortium name="The Broad Institute Genome Sequencing Center for Infectious Disease"/>
            <person name="Wu L."/>
            <person name="Ma J."/>
        </authorList>
    </citation>
    <scope>NUCLEOTIDE SEQUENCE [LARGE SCALE GENOMIC DNA]</scope>
    <source>
        <strain evidence="3">CCUG 62952</strain>
    </source>
</reference>
<name>A0ABW3D1C6_9FLAO</name>
<keyword evidence="1" id="KW-0732">Signal</keyword>
<dbReference type="RefSeq" id="WP_386408508.1">
    <property type="nucleotide sequence ID" value="NZ_JBHTJH010000017.1"/>
</dbReference>
<evidence type="ECO:0008006" key="4">
    <source>
        <dbReference type="Google" id="ProtNLM"/>
    </source>
</evidence>
<organism evidence="2 3">
    <name type="scientific">Sungkyunkwania multivorans</name>
    <dbReference type="NCBI Taxonomy" id="1173618"/>
    <lineage>
        <taxon>Bacteria</taxon>
        <taxon>Pseudomonadati</taxon>
        <taxon>Bacteroidota</taxon>
        <taxon>Flavobacteriia</taxon>
        <taxon>Flavobacteriales</taxon>
        <taxon>Flavobacteriaceae</taxon>
        <taxon>Sungkyunkwania</taxon>
    </lineage>
</organism>
<feature type="chain" id="PRO_5047422618" description="MipA/OmpV family protein" evidence="1">
    <location>
        <begin position="22"/>
        <end position="297"/>
    </location>
</feature>
<evidence type="ECO:0000313" key="3">
    <source>
        <dbReference type="Proteomes" id="UP001596978"/>
    </source>
</evidence>
<dbReference type="EMBL" id="JBHTJH010000017">
    <property type="protein sequence ID" value="MFD0862924.1"/>
    <property type="molecule type" value="Genomic_DNA"/>
</dbReference>
<feature type="signal peptide" evidence="1">
    <location>
        <begin position="1"/>
        <end position="21"/>
    </location>
</feature>
<keyword evidence="3" id="KW-1185">Reference proteome</keyword>
<protein>
    <recommendedName>
        <fullName evidence="4">MipA/OmpV family protein</fullName>
    </recommendedName>
</protein>
<gene>
    <name evidence="2" type="ORF">ACFQ1M_11980</name>
</gene>
<evidence type="ECO:0000256" key="1">
    <source>
        <dbReference type="SAM" id="SignalP"/>
    </source>
</evidence>
<evidence type="ECO:0000313" key="2">
    <source>
        <dbReference type="EMBL" id="MFD0862924.1"/>
    </source>
</evidence>
<accession>A0ABW3D1C6</accession>
<sequence>MKNTSAILFGLLCLLSKILIAQQPTHAQATKQESASYFLADVTYISDAVFMGRRDSIAAPYIIPSIGYYDRSGIYADASLSYLVGTEEKRVDLMLLTVGYRYNAKKLNGDMSATAYFYNDESYNVQSEVNADLTASLGYDFDILQAKLSAITYFTQESKNDFFLSLSLEKQIEAFKNNLHIIPTIDLNAGSQNFYEEYYRNNRLGNRKGQGSGGTDLSTIAIAQSTDFSILSLDLSLPIYYYHDQYIFSLNPVVSLPQNPAIITAEDVIFEEDLENAFFISLGISYWFETSKKSNAH</sequence>